<feature type="region of interest" description="Disordered" evidence="1">
    <location>
        <begin position="449"/>
        <end position="486"/>
    </location>
</feature>
<evidence type="ECO:0000313" key="3">
    <source>
        <dbReference type="EMBL" id="CAB4193564.1"/>
    </source>
</evidence>
<evidence type="ECO:0000256" key="1">
    <source>
        <dbReference type="SAM" id="MobiDB-lite"/>
    </source>
</evidence>
<protein>
    <submittedName>
        <fullName evidence="2">Uncharacterized protein</fullName>
    </submittedName>
</protein>
<dbReference type="EMBL" id="LR797075">
    <property type="protein sequence ID" value="CAB4185605.1"/>
    <property type="molecule type" value="Genomic_DNA"/>
</dbReference>
<sequence>MNIFGYDISFARSRTGNAPITTDPNGQKTVVIDTDSGPMPVSGGRTSVPEGASTLAGFISEELSLITPDYQVELLRVLEHLAIYNPDVSYALDNIVQLGNTAFDVFFDGEGLTDDQILEMRQNLTSHEDRWYSHSGGLNSLRNDLLAQIALTGALSAEMVPDNSLQGIKKIVLVNPCTIRFSYNLQDDIYEPFQEGSAVVAKTGQSVVGMNRLNPNTYKYMAIRRFNENPYGIPPFLSALEAVAFEKYLLENYRHIIKKVGIMGFLSVVVNQPQKKPGQNDAQYQAEAQTYLNEVAKETEKGVAKGFVVGYKGSHDFDMKQVTQNTTGAQQIFKMNTEMKTAGLKQDPLMLGKNYSTTETIGRVILAKLSAQLQNYQGLMDKYLAEVFFVHLKLAGFDRLSKVTVESKKPLIGDELREQQAMREKVANFDSLYKQGIIGQSERAQALGYDEPDQEEPREPVVPNNAPTPNPDSPASDDPTGEKTTGYASGRVYAEISLGAHHPIFDYGQDDVCGCADHSHHHGLLALAGNDDDYNGFLREYAARLGKEYSAAVKAITNKVLISLQALEDGATLESVTDAMFYQLYVHWKVTFTDRQKDYVESFINKAYRFFRSSKAPFGGIKPPEVVFDLRDIRALEFYAKSDILYLGKFVTDPDTKRKLTEFIKEKFVAGELPTGRDAKLFAQFKSQFEELMQLEDWKIARIINTTVNRVRNAAALNYMAQAGIEKYERIELNDRLTCPYCKSVAGRQFSVTVSLSKLDSVMALEPQYIGTVAPFLTAIGKADSLAGKSDEQLEDYTLMAGPLHPNCRGSIAAVQ</sequence>
<name>A0A6J5QY35_9CAUD</name>
<accession>A0A6J5QY35</accession>
<evidence type="ECO:0000313" key="2">
    <source>
        <dbReference type="EMBL" id="CAB4185605.1"/>
    </source>
</evidence>
<proteinExistence type="predicted"/>
<organism evidence="2">
    <name type="scientific">uncultured Caudovirales phage</name>
    <dbReference type="NCBI Taxonomy" id="2100421"/>
    <lineage>
        <taxon>Viruses</taxon>
        <taxon>Duplodnaviria</taxon>
        <taxon>Heunggongvirae</taxon>
        <taxon>Uroviricota</taxon>
        <taxon>Caudoviricetes</taxon>
        <taxon>Peduoviridae</taxon>
        <taxon>Maltschvirus</taxon>
        <taxon>Maltschvirus maltsch</taxon>
    </lineage>
</organism>
<evidence type="ECO:0000313" key="4">
    <source>
        <dbReference type="EMBL" id="CAB4217417.1"/>
    </source>
</evidence>
<reference evidence="2" key="1">
    <citation type="submission" date="2020-05" db="EMBL/GenBank/DDBJ databases">
        <authorList>
            <person name="Chiriac C."/>
            <person name="Salcher M."/>
            <person name="Ghai R."/>
            <person name="Kavagutti S V."/>
        </authorList>
    </citation>
    <scope>NUCLEOTIDE SEQUENCE</scope>
</reference>
<dbReference type="EMBL" id="LR797450">
    <property type="protein sequence ID" value="CAB4217417.1"/>
    <property type="molecule type" value="Genomic_DNA"/>
</dbReference>
<evidence type="ECO:0000313" key="5">
    <source>
        <dbReference type="EMBL" id="CAB5231314.1"/>
    </source>
</evidence>
<gene>
    <name evidence="2" type="ORF">UFOVP1127_106</name>
    <name evidence="3" type="ORF">UFOVP1242_104</name>
    <name evidence="4" type="ORF">UFOVP1492_28</name>
    <name evidence="5" type="ORF">UFOVP1580_57</name>
</gene>
<dbReference type="EMBL" id="LR798430">
    <property type="protein sequence ID" value="CAB5231314.1"/>
    <property type="molecule type" value="Genomic_DNA"/>
</dbReference>
<dbReference type="EMBL" id="LR797197">
    <property type="protein sequence ID" value="CAB4193564.1"/>
    <property type="molecule type" value="Genomic_DNA"/>
</dbReference>